<dbReference type="EMBL" id="PCTT01000035">
    <property type="protein sequence ID" value="PIP86991.1"/>
    <property type="molecule type" value="Genomic_DNA"/>
</dbReference>
<reference evidence="2 3" key="1">
    <citation type="submission" date="2017-09" db="EMBL/GenBank/DDBJ databases">
        <title>Depth-based differentiation of microbial function through sediment-hosted aquifers and enrichment of novel symbionts in the deep terrestrial subsurface.</title>
        <authorList>
            <person name="Probst A.J."/>
            <person name="Ladd B."/>
            <person name="Jarett J.K."/>
            <person name="Geller-Mcgrath D.E."/>
            <person name="Sieber C.M."/>
            <person name="Emerson J.B."/>
            <person name="Anantharaman K."/>
            <person name="Thomas B.C."/>
            <person name="Malmstrom R."/>
            <person name="Stieglmeier M."/>
            <person name="Klingl A."/>
            <person name="Woyke T."/>
            <person name="Ryan C.M."/>
            <person name="Banfield J.F."/>
        </authorList>
    </citation>
    <scope>NUCLEOTIDE SEQUENCE [LARGE SCALE GENOMIC DNA]</scope>
    <source>
        <strain evidence="2">CG22_combo_CG10-13_8_21_14_all_36_13</strain>
    </source>
</reference>
<sequence length="226" mass="24727">MNYELRIKNTLKKISPACRSLGAGRDFGFRISDFLSVSKKQKGFSLVELLVTIGIFGMITSIVFTNQSDFNSSIKLTNLAYEVALKVREAQTYGVSVREFGAGNFDLGYGVYFSQDSPTTFIFFGDFSGNYKYGPSTTETVDSLSIAGEFKMEKFCVINNSGLETCSSTSGTTKELNIVFKRPKQDAIISTNLGGGYKSARVILTSNAGGQRVVRVDSSGQIYVEQ</sequence>
<dbReference type="PROSITE" id="PS00409">
    <property type="entry name" value="PROKAR_NTER_METHYL"/>
    <property type="match status" value="1"/>
</dbReference>
<accession>A0A2H0DYD9</accession>
<evidence type="ECO:0000313" key="3">
    <source>
        <dbReference type="Proteomes" id="UP000231143"/>
    </source>
</evidence>
<gene>
    <name evidence="2" type="ORF">COW81_02665</name>
</gene>
<keyword evidence="1" id="KW-1133">Transmembrane helix</keyword>
<dbReference type="AlphaFoldDB" id="A0A2H0DYD9"/>
<dbReference type="InterPro" id="IPR045584">
    <property type="entry name" value="Pilin-like"/>
</dbReference>
<evidence type="ECO:0008006" key="4">
    <source>
        <dbReference type="Google" id="ProtNLM"/>
    </source>
</evidence>
<keyword evidence="1" id="KW-0812">Transmembrane</keyword>
<organism evidence="2 3">
    <name type="scientific">Candidatus Campbellbacteria bacterium CG22_combo_CG10-13_8_21_14_all_36_13</name>
    <dbReference type="NCBI Taxonomy" id="1974529"/>
    <lineage>
        <taxon>Bacteria</taxon>
        <taxon>Candidatus Campbelliibacteriota</taxon>
    </lineage>
</organism>
<dbReference type="NCBIfam" id="TIGR02532">
    <property type="entry name" value="IV_pilin_GFxxxE"/>
    <property type="match status" value="1"/>
</dbReference>
<keyword evidence="1" id="KW-0472">Membrane</keyword>
<dbReference type="InterPro" id="IPR012902">
    <property type="entry name" value="N_methyl_site"/>
</dbReference>
<dbReference type="Pfam" id="PF07963">
    <property type="entry name" value="N_methyl"/>
    <property type="match status" value="1"/>
</dbReference>
<feature type="transmembrane region" description="Helical" evidence="1">
    <location>
        <begin position="44"/>
        <end position="64"/>
    </location>
</feature>
<proteinExistence type="predicted"/>
<name>A0A2H0DYD9_9BACT</name>
<protein>
    <recommendedName>
        <fullName evidence="4">General secretion pathway GspH domain-containing protein</fullName>
    </recommendedName>
</protein>
<evidence type="ECO:0000256" key="1">
    <source>
        <dbReference type="SAM" id="Phobius"/>
    </source>
</evidence>
<dbReference type="SUPFAM" id="SSF54523">
    <property type="entry name" value="Pili subunits"/>
    <property type="match status" value="1"/>
</dbReference>
<comment type="caution">
    <text evidence="2">The sequence shown here is derived from an EMBL/GenBank/DDBJ whole genome shotgun (WGS) entry which is preliminary data.</text>
</comment>
<dbReference type="Proteomes" id="UP000231143">
    <property type="component" value="Unassembled WGS sequence"/>
</dbReference>
<evidence type="ECO:0000313" key="2">
    <source>
        <dbReference type="EMBL" id="PIP86991.1"/>
    </source>
</evidence>